<keyword evidence="3" id="KW-1185">Reference proteome</keyword>
<reference evidence="2" key="1">
    <citation type="journal article" date="2014" name="Int. J. Syst. Evol. Microbiol.">
        <title>Complete genome sequence of Corynebacterium casei LMG S-19264T (=DSM 44701T), isolated from a smear-ripened cheese.</title>
        <authorList>
            <consortium name="US DOE Joint Genome Institute (JGI-PGF)"/>
            <person name="Walter F."/>
            <person name="Albersmeier A."/>
            <person name="Kalinowski J."/>
            <person name="Ruckert C."/>
        </authorList>
    </citation>
    <scope>NUCLEOTIDE SEQUENCE</scope>
    <source>
        <strain evidence="2">CGMCC 1.12921</strain>
    </source>
</reference>
<comment type="caution">
    <text evidence="2">The sequence shown here is derived from an EMBL/GenBank/DDBJ whole genome shotgun (WGS) entry which is preliminary data.</text>
</comment>
<evidence type="ECO:0000313" key="2">
    <source>
        <dbReference type="EMBL" id="GGD16314.1"/>
    </source>
</evidence>
<dbReference type="RefSeq" id="WP_188157966.1">
    <property type="nucleotide sequence ID" value="NZ_BMGH01000001.1"/>
</dbReference>
<feature type="signal peptide" evidence="1">
    <location>
        <begin position="1"/>
        <end position="25"/>
    </location>
</feature>
<name>A0A8J2V6P1_9PROT</name>
<organism evidence="2 3">
    <name type="scientific">Aquisalinus flavus</name>
    <dbReference type="NCBI Taxonomy" id="1526572"/>
    <lineage>
        <taxon>Bacteria</taxon>
        <taxon>Pseudomonadati</taxon>
        <taxon>Pseudomonadota</taxon>
        <taxon>Alphaproteobacteria</taxon>
        <taxon>Parvularculales</taxon>
        <taxon>Parvularculaceae</taxon>
        <taxon>Aquisalinus</taxon>
    </lineage>
</organism>
<keyword evidence="1" id="KW-0732">Signal</keyword>
<dbReference type="EMBL" id="BMGH01000001">
    <property type="protein sequence ID" value="GGD16314.1"/>
    <property type="molecule type" value="Genomic_DNA"/>
</dbReference>
<dbReference type="AlphaFoldDB" id="A0A8J2V6P1"/>
<reference evidence="2" key="2">
    <citation type="submission" date="2020-09" db="EMBL/GenBank/DDBJ databases">
        <authorList>
            <person name="Sun Q."/>
            <person name="Zhou Y."/>
        </authorList>
    </citation>
    <scope>NUCLEOTIDE SEQUENCE</scope>
    <source>
        <strain evidence="2">CGMCC 1.12921</strain>
    </source>
</reference>
<accession>A0A8J2V6P1</accession>
<sequence length="372" mass="41175">MKYCIRLLWTAIACLLGIGMAPARADQTYDNYLLAQWLDLKCHNLAWFENKYLDWRAQMYGGGLSGDPALRPVTPDGIAERRNQAGEVAAGVACDDPTVIGLRNVVLTEILEHVIIMASRSTTAGEQEAIDILANFSAGLYGDNWPAKLEEIKQSASQMDPHGSGYQFGIVAAALKLEVTAQTWGYAIERMEDEEMGRLVPISGTGESFVMLHSDREYAQWNGESRERLGGAILMSEANQVVFMLVPDWKSGTRPAVDDARMLSTLSDLSSDAQITQERVQDDWTNRAWRRGAMNTSLSPFTPCPGIQCFAPPLSVTKYLAFKHRNTELFFSRTESPSIPDLSDPSQRVRVYPADISAYLETLPPENGAAQE</sequence>
<protein>
    <submittedName>
        <fullName evidence="2">Uncharacterized protein</fullName>
    </submittedName>
</protein>
<evidence type="ECO:0000256" key="1">
    <source>
        <dbReference type="SAM" id="SignalP"/>
    </source>
</evidence>
<evidence type="ECO:0000313" key="3">
    <source>
        <dbReference type="Proteomes" id="UP000613582"/>
    </source>
</evidence>
<proteinExistence type="predicted"/>
<dbReference type="Proteomes" id="UP000613582">
    <property type="component" value="Unassembled WGS sequence"/>
</dbReference>
<feature type="chain" id="PRO_5035307151" evidence="1">
    <location>
        <begin position="26"/>
        <end position="372"/>
    </location>
</feature>
<gene>
    <name evidence="2" type="ORF">GCM10011342_26380</name>
</gene>